<evidence type="ECO:0000313" key="5">
    <source>
        <dbReference type="EMBL" id="KAJ1347204.1"/>
    </source>
</evidence>
<dbReference type="InterPro" id="IPR032675">
    <property type="entry name" value="LRR_dom_sf"/>
</dbReference>
<protein>
    <submittedName>
        <fullName evidence="5">Uncharacterized protein</fullName>
    </submittedName>
</protein>
<keyword evidence="1" id="KW-0433">Leucine-rich repeat</keyword>
<comment type="caution">
    <text evidence="5">The sequence shown here is derived from an EMBL/GenBank/DDBJ whole genome shotgun (WGS) entry which is preliminary data.</text>
</comment>
<dbReference type="Pfam" id="PF13855">
    <property type="entry name" value="LRR_8"/>
    <property type="match status" value="2"/>
</dbReference>
<keyword evidence="3" id="KW-0677">Repeat</keyword>
<organism evidence="5 6">
    <name type="scientific">Parelaphostrongylus tenuis</name>
    <name type="common">Meningeal worm</name>
    <dbReference type="NCBI Taxonomy" id="148309"/>
    <lineage>
        <taxon>Eukaryota</taxon>
        <taxon>Metazoa</taxon>
        <taxon>Ecdysozoa</taxon>
        <taxon>Nematoda</taxon>
        <taxon>Chromadorea</taxon>
        <taxon>Rhabditida</taxon>
        <taxon>Rhabditina</taxon>
        <taxon>Rhabditomorpha</taxon>
        <taxon>Strongyloidea</taxon>
        <taxon>Metastrongylidae</taxon>
        <taxon>Parelaphostrongylus</taxon>
    </lineage>
</organism>
<dbReference type="InterPro" id="IPR001611">
    <property type="entry name" value="Leu-rich_rpt"/>
</dbReference>
<dbReference type="GO" id="GO:0031012">
    <property type="term" value="C:extracellular matrix"/>
    <property type="evidence" value="ECO:0007669"/>
    <property type="project" value="TreeGrafter"/>
</dbReference>
<dbReference type="PANTHER" id="PTHR24373">
    <property type="entry name" value="SLIT RELATED LEUCINE-RICH REPEAT NEURONAL PROTEIN"/>
    <property type="match status" value="1"/>
</dbReference>
<keyword evidence="2" id="KW-0732">Signal</keyword>
<name>A0AAD5MN84_PARTN</name>
<accession>A0AAD5MN84</accession>
<evidence type="ECO:0000313" key="6">
    <source>
        <dbReference type="Proteomes" id="UP001196413"/>
    </source>
</evidence>
<dbReference type="InterPro" id="IPR050328">
    <property type="entry name" value="Dev_Immune_Receptor"/>
</dbReference>
<dbReference type="AlphaFoldDB" id="A0AAD5MN84"/>
<feature type="region of interest" description="Disordered" evidence="4">
    <location>
        <begin position="1"/>
        <end position="46"/>
    </location>
</feature>
<evidence type="ECO:0000256" key="1">
    <source>
        <dbReference type="ARBA" id="ARBA00022614"/>
    </source>
</evidence>
<dbReference type="Gene3D" id="3.80.10.10">
    <property type="entry name" value="Ribonuclease Inhibitor"/>
    <property type="match status" value="2"/>
</dbReference>
<dbReference type="PANTHER" id="PTHR24373:SF261">
    <property type="entry name" value="VASORIN"/>
    <property type="match status" value="1"/>
</dbReference>
<evidence type="ECO:0000256" key="2">
    <source>
        <dbReference type="ARBA" id="ARBA00022729"/>
    </source>
</evidence>
<dbReference type="SMART" id="SM00369">
    <property type="entry name" value="LRR_TYP"/>
    <property type="match status" value="5"/>
</dbReference>
<dbReference type="GO" id="GO:0005615">
    <property type="term" value="C:extracellular space"/>
    <property type="evidence" value="ECO:0007669"/>
    <property type="project" value="TreeGrafter"/>
</dbReference>
<gene>
    <name evidence="5" type="ORF">KIN20_002212</name>
</gene>
<reference evidence="5" key="1">
    <citation type="submission" date="2021-06" db="EMBL/GenBank/DDBJ databases">
        <title>Parelaphostrongylus tenuis whole genome reference sequence.</title>
        <authorList>
            <person name="Garwood T.J."/>
            <person name="Larsen P.A."/>
            <person name="Fountain-Jones N.M."/>
            <person name="Garbe J.R."/>
            <person name="Macchietto M.G."/>
            <person name="Kania S.A."/>
            <person name="Gerhold R.W."/>
            <person name="Richards J.E."/>
            <person name="Wolf T.M."/>
        </authorList>
    </citation>
    <scope>NUCLEOTIDE SEQUENCE</scope>
    <source>
        <strain evidence="5">MNPRO001-30</strain>
        <tissue evidence="5">Meninges</tissue>
    </source>
</reference>
<evidence type="ECO:0000256" key="4">
    <source>
        <dbReference type="SAM" id="MobiDB-lite"/>
    </source>
</evidence>
<feature type="compositionally biased region" description="Low complexity" evidence="4">
    <location>
        <begin position="33"/>
        <end position="46"/>
    </location>
</feature>
<keyword evidence="6" id="KW-1185">Reference proteome</keyword>
<dbReference type="SUPFAM" id="SSF52058">
    <property type="entry name" value="L domain-like"/>
    <property type="match status" value="1"/>
</dbReference>
<evidence type="ECO:0000256" key="3">
    <source>
        <dbReference type="ARBA" id="ARBA00022737"/>
    </source>
</evidence>
<proteinExistence type="predicted"/>
<dbReference type="EMBL" id="JAHQIW010000291">
    <property type="protein sequence ID" value="KAJ1347204.1"/>
    <property type="molecule type" value="Genomic_DNA"/>
</dbReference>
<sequence length="430" mass="47745">MLTSGDREAINPNDMGQFRDMPRPEDVGPQGLSGSPAPWPTSTTSPDGSWPLYSMLCGLTPARSLSVDPTKSALRPANASASVYQTNQCGYYYYYNTMLITTTALLGIALLTEAFQDCPDGCDCLRDPLVESSFSYVCRWSSSLPPDSHFLNSSSIRSLQIICEDDDFSLPSDLFRDAKGLHHVWIEACRSSELPVDLLSPLSNLRSLHLYEMAPMGQSFSLSNEIVQHLKRLEKLVVTNSNLLHLPDKLLCHLRNLQVLNVSSNWISALSFASAECVANQLIIADFSYNRLENLEENLYALPSVRQLSLSNNRLSAIHRESLIKCPLLQQLELNNNALEVIEDLPETLIHINLAANHLHVIPASVAVLPHLVSLNLSHNFIDESSPMVCVSDVLEFLDLSWNRISVLPNATIPAFLIDTRAPSLRVKQH</sequence>
<dbReference type="Proteomes" id="UP001196413">
    <property type="component" value="Unassembled WGS sequence"/>
</dbReference>
<dbReference type="InterPro" id="IPR003591">
    <property type="entry name" value="Leu-rich_rpt_typical-subtyp"/>
</dbReference>